<keyword evidence="4" id="KW-1185">Reference proteome</keyword>
<organism evidence="3 4">
    <name type="scientific">Crossiella equi</name>
    <dbReference type="NCBI Taxonomy" id="130796"/>
    <lineage>
        <taxon>Bacteria</taxon>
        <taxon>Bacillati</taxon>
        <taxon>Actinomycetota</taxon>
        <taxon>Actinomycetes</taxon>
        <taxon>Pseudonocardiales</taxon>
        <taxon>Pseudonocardiaceae</taxon>
        <taxon>Crossiella</taxon>
    </lineage>
</organism>
<evidence type="ECO:0000313" key="3">
    <source>
        <dbReference type="EMBL" id="MBP2476539.1"/>
    </source>
</evidence>
<reference evidence="3 4" key="1">
    <citation type="submission" date="2021-03" db="EMBL/GenBank/DDBJ databases">
        <title>Sequencing the genomes of 1000 actinobacteria strains.</title>
        <authorList>
            <person name="Klenk H.-P."/>
        </authorList>
    </citation>
    <scope>NUCLEOTIDE SEQUENCE [LARGE SCALE GENOMIC DNA]</scope>
    <source>
        <strain evidence="3 4">DSM 44580</strain>
    </source>
</reference>
<dbReference type="EMBL" id="JAGIOO010000001">
    <property type="protein sequence ID" value="MBP2476539.1"/>
    <property type="molecule type" value="Genomic_DNA"/>
</dbReference>
<evidence type="ECO:0000256" key="1">
    <source>
        <dbReference type="SAM" id="MobiDB-lite"/>
    </source>
</evidence>
<evidence type="ECO:0000259" key="2">
    <source>
        <dbReference type="Pfam" id="PF11350"/>
    </source>
</evidence>
<gene>
    <name evidence="3" type="ORF">JOF53_005411</name>
</gene>
<feature type="domain" description="DUF3152" evidence="2">
    <location>
        <begin position="125"/>
        <end position="329"/>
    </location>
</feature>
<feature type="region of interest" description="Disordered" evidence="1">
    <location>
        <begin position="78"/>
        <end position="112"/>
    </location>
</feature>
<feature type="compositionally biased region" description="Basic and acidic residues" evidence="1">
    <location>
        <begin position="1"/>
        <end position="17"/>
    </location>
</feature>
<feature type="region of interest" description="Disordered" evidence="1">
    <location>
        <begin position="1"/>
        <end position="47"/>
    </location>
</feature>
<accession>A0ABS5AIY2</accession>
<proteinExistence type="predicted"/>
<sequence length="331" mass="36341">MTRRGDGPDEGRYERGTRRTGGQPLAASWRPDPRTEQTPPPPPRRKSGVLGTYGWRIYAVPVLVVLTVLALMNVNDPAPDSAAQTGSTNPLEPRGSDEPDTPIFGEAPPGKINLDIPSAELPGVKDYSDKGTGTWRVLRGTSGTVGKSGELWTYSVEIEDGIDASLYTGDDAFARTIEGTLGDERSWIGTGNIRLQRVDSGNPKIRISLTTSDTIRRPDNCNYSIKYEASCWNQTKKRLFINLARWRYGAVAFESDLGLYRQYAINHEIGHAFRQRHKPCGENGALAPVMMQQSFGTANDYVHQLNQVGGGDTNAVPKDGKVCRPNPWPIT</sequence>
<dbReference type="SUPFAM" id="SSF55486">
    <property type="entry name" value="Metalloproteases ('zincins'), catalytic domain"/>
    <property type="match status" value="1"/>
</dbReference>
<name>A0ABS5AIY2_9PSEU</name>
<comment type="caution">
    <text evidence="3">The sequence shown here is derived from an EMBL/GenBank/DDBJ whole genome shotgun (WGS) entry which is preliminary data.</text>
</comment>
<evidence type="ECO:0000313" key="4">
    <source>
        <dbReference type="Proteomes" id="UP001519363"/>
    </source>
</evidence>
<protein>
    <recommendedName>
        <fullName evidence="2">DUF3152 domain-containing protein</fullName>
    </recommendedName>
</protein>
<dbReference type="Proteomes" id="UP001519363">
    <property type="component" value="Unassembled WGS sequence"/>
</dbReference>
<dbReference type="Pfam" id="PF11350">
    <property type="entry name" value="DUF3152"/>
    <property type="match status" value="1"/>
</dbReference>
<dbReference type="InterPro" id="IPR022603">
    <property type="entry name" value="DUF3152"/>
</dbReference>
<dbReference type="RefSeq" id="WP_086784556.1">
    <property type="nucleotide sequence ID" value="NZ_JAGIOO010000001.1"/>
</dbReference>